<feature type="compositionally biased region" description="Basic residues" evidence="17">
    <location>
        <begin position="693"/>
        <end position="706"/>
    </location>
</feature>
<dbReference type="GO" id="GO:0006364">
    <property type="term" value="P:rRNA processing"/>
    <property type="evidence" value="ECO:0007669"/>
    <property type="project" value="UniProtKB-UniRule"/>
</dbReference>
<dbReference type="Pfam" id="PF10150">
    <property type="entry name" value="RNase_E_G"/>
    <property type="match status" value="1"/>
</dbReference>
<name>A0A369CFQ3_9GAMM</name>
<dbReference type="GO" id="GO:0008270">
    <property type="term" value="F:zinc ion binding"/>
    <property type="evidence" value="ECO:0007669"/>
    <property type="project" value="UniProtKB-UniRule"/>
</dbReference>
<keyword evidence="20" id="KW-1185">Reference proteome</keyword>
<evidence type="ECO:0000256" key="7">
    <source>
        <dbReference type="ARBA" id="ARBA00022722"/>
    </source>
</evidence>
<dbReference type="NCBIfam" id="NF008074">
    <property type="entry name" value="PRK10811.1"/>
    <property type="match status" value="1"/>
</dbReference>
<dbReference type="Gene3D" id="2.40.50.140">
    <property type="entry name" value="Nucleic acid-binding proteins"/>
    <property type="match status" value="1"/>
</dbReference>
<evidence type="ECO:0000256" key="6">
    <source>
        <dbReference type="ARBA" id="ARBA00022694"/>
    </source>
</evidence>
<keyword evidence="2 16" id="KW-1003">Cell membrane</keyword>
<dbReference type="Gene3D" id="3.40.1260.20">
    <property type="entry name" value="Ribonuclease E, catalytic domain"/>
    <property type="match status" value="1"/>
</dbReference>
<dbReference type="EC" id="3.1.26.12" evidence="16"/>
<feature type="binding site" evidence="16">
    <location>
        <position position="403"/>
    </location>
    <ligand>
        <name>Zn(2+)</name>
        <dbReference type="ChEBI" id="CHEBI:29105"/>
        <note>ligand shared between dimeric partners</note>
    </ligand>
</feature>
<dbReference type="Pfam" id="PF20833">
    <property type="entry name" value="RNase_E_G_Thio"/>
    <property type="match status" value="1"/>
</dbReference>
<evidence type="ECO:0000256" key="4">
    <source>
        <dbReference type="ARBA" id="ARBA00022519"/>
    </source>
</evidence>
<dbReference type="PROSITE" id="PS50126">
    <property type="entry name" value="S1"/>
    <property type="match status" value="1"/>
</dbReference>
<comment type="similarity">
    <text evidence="1">Belongs to the RNase E/G family. RNase G subfamily.</text>
</comment>
<feature type="region of interest" description="Disordered" evidence="17">
    <location>
        <begin position="485"/>
        <end position="561"/>
    </location>
</feature>
<keyword evidence="11 16" id="KW-0378">Hydrolase</keyword>
<dbReference type="InterPro" id="IPR048583">
    <property type="entry name" value="RNase_E_G_thioredoxin-like"/>
</dbReference>
<comment type="subunit">
    <text evidence="16">Component of the RNA degradosome, which is a multiprotein complex involved in RNA processing and mRNA degradation. Within the RNA degradosome, RNase E assembles into a homotetramer formed by a dimer of dimers.</text>
</comment>
<keyword evidence="14 16" id="KW-0694">RNA-binding</keyword>
<dbReference type="GO" id="GO:0009898">
    <property type="term" value="C:cytoplasmic side of plasma membrane"/>
    <property type="evidence" value="ECO:0007669"/>
    <property type="project" value="UniProtKB-UniRule"/>
</dbReference>
<feature type="compositionally biased region" description="Basic residues" evidence="17">
    <location>
        <begin position="778"/>
        <end position="788"/>
    </location>
</feature>
<keyword evidence="12 16" id="KW-0862">Zinc</keyword>
<dbReference type="InterPro" id="IPR028878">
    <property type="entry name" value="RNase_E"/>
</dbReference>
<evidence type="ECO:0000256" key="11">
    <source>
        <dbReference type="ARBA" id="ARBA00022801"/>
    </source>
</evidence>
<evidence type="ECO:0000256" key="1">
    <source>
        <dbReference type="ARBA" id="ARBA00005663"/>
    </source>
</evidence>
<keyword evidence="8 16" id="KW-0479">Metal-binding</keyword>
<dbReference type="Proteomes" id="UP000252707">
    <property type="component" value="Unassembled WGS sequence"/>
</dbReference>
<comment type="catalytic activity">
    <reaction evidence="16">
        <text>Endonucleolytic cleavage of single-stranded RNA in A- and U-rich regions.</text>
        <dbReference type="EC" id="3.1.26.12"/>
    </reaction>
</comment>
<feature type="compositionally biased region" description="Basic and acidic residues" evidence="17">
    <location>
        <begin position="600"/>
        <end position="651"/>
    </location>
</feature>
<evidence type="ECO:0000256" key="2">
    <source>
        <dbReference type="ARBA" id="ARBA00022475"/>
    </source>
</evidence>
<comment type="cofactor">
    <cofactor evidence="16">
        <name>Zn(2+)</name>
        <dbReference type="ChEBI" id="CHEBI:29105"/>
    </cofactor>
    <text evidence="16">Binds 2 Zn(2+) ions per homotetramer.</text>
</comment>
<dbReference type="InterPro" id="IPR012340">
    <property type="entry name" value="NA-bd_OB-fold"/>
</dbReference>
<feature type="binding site" evidence="16">
    <location>
        <position position="302"/>
    </location>
    <ligand>
        <name>Mg(2+)</name>
        <dbReference type="ChEBI" id="CHEBI:18420"/>
        <note>catalytic</note>
    </ligand>
</feature>
<feature type="binding site" evidence="16">
    <location>
        <position position="406"/>
    </location>
    <ligand>
        <name>Zn(2+)</name>
        <dbReference type="ChEBI" id="CHEBI:29105"/>
        <note>ligand shared between dimeric partners</note>
    </ligand>
</feature>
<dbReference type="Pfam" id="PF00575">
    <property type="entry name" value="S1"/>
    <property type="match status" value="1"/>
</dbReference>
<evidence type="ECO:0000256" key="16">
    <source>
        <dbReference type="HAMAP-Rule" id="MF_00970"/>
    </source>
</evidence>
<proteinExistence type="inferred from homology"/>
<feature type="compositionally biased region" description="Polar residues" evidence="17">
    <location>
        <begin position="714"/>
        <end position="724"/>
    </location>
</feature>
<comment type="caution">
    <text evidence="19">The sequence shown here is derived from an EMBL/GenBank/DDBJ whole genome shotgun (WGS) entry which is preliminary data.</text>
</comment>
<evidence type="ECO:0000256" key="5">
    <source>
        <dbReference type="ARBA" id="ARBA00022552"/>
    </source>
</evidence>
<evidence type="ECO:0000256" key="8">
    <source>
        <dbReference type="ARBA" id="ARBA00022723"/>
    </source>
</evidence>
<evidence type="ECO:0000313" key="19">
    <source>
        <dbReference type="EMBL" id="RCX30664.1"/>
    </source>
</evidence>
<dbReference type="FunFam" id="2.40.50.140:FF:000040">
    <property type="entry name" value="Ribonuclease E"/>
    <property type="match status" value="1"/>
</dbReference>
<keyword evidence="4 16" id="KW-0997">Cell inner membrane</keyword>
<dbReference type="GO" id="GO:0006402">
    <property type="term" value="P:mRNA catabolic process"/>
    <property type="evidence" value="ECO:0007669"/>
    <property type="project" value="UniProtKB-UniRule"/>
</dbReference>
<reference evidence="19 20" key="1">
    <citation type="submission" date="2018-07" db="EMBL/GenBank/DDBJ databases">
        <title>Genomic Encyclopedia of Type Strains, Phase IV (KMG-IV): sequencing the most valuable type-strain genomes for metagenomic binning, comparative biology and taxonomic classification.</title>
        <authorList>
            <person name="Goeker M."/>
        </authorList>
    </citation>
    <scope>NUCLEOTIDE SEQUENCE [LARGE SCALE GENOMIC DNA]</scope>
    <source>
        <strain evidence="19 20">DSM 26407</strain>
    </source>
</reference>
<dbReference type="GO" id="GO:0000049">
    <property type="term" value="F:tRNA binding"/>
    <property type="evidence" value="ECO:0007669"/>
    <property type="project" value="UniProtKB-KW"/>
</dbReference>
<evidence type="ECO:0000256" key="17">
    <source>
        <dbReference type="SAM" id="MobiDB-lite"/>
    </source>
</evidence>
<feature type="compositionally biased region" description="Low complexity" evidence="17">
    <location>
        <begin position="507"/>
        <end position="517"/>
    </location>
</feature>
<dbReference type="HAMAP" id="MF_00970">
    <property type="entry name" value="RNase_E"/>
    <property type="match status" value="1"/>
</dbReference>
<dbReference type="InterPro" id="IPR019307">
    <property type="entry name" value="RNA-bd_AU-1/RNase_E/G"/>
</dbReference>
<keyword evidence="3 16" id="KW-0963">Cytoplasm</keyword>
<sequence>MKRMLINATQQEELRVALVDGQKLYDLDIELRSREQKKANIYKGRITRVEPSLEAAFVDYGAERHGFLPLKEVERSYFRKTPESGGRVNIRDVLQEGQELVVQIDKEERGTKGAALTTFISLAGRYLVLMPNNPRAGGISRRIEGEDRTEMREAMSSLEIPPGMGLILRTAGVGKSAEELQWDLDYLLHLWEAISQAASDKKAPFLVYQESNIIIRAIRDYLRKDIGEILIDDDGVYRQAQEFMQQVMPHNLSKVKRYTDSTPLFTRFQIESQIESAFQREVRLPSGGAIVIDHTEALVSIDINSAKATKGGDIEETALNTNLEAADEVARQLRLRDVGGLVVIDFIDMTPARNQREVENRLRDALKVDRARVQVGRISRFGLLEMSRQRLRPSLGESSHVVCPRCEGQGTIRSIESLSLSIIRLVEEEAMKDNTGQVVVQVPVEVGTFLLNEKRAAVSQIEAHNGIRVLILPNPHMHTPHFELERTRRDDSQAQAPLTPSHRLISEPEAPSLPAAAGSRATADEPAVKTVAPPMPAPAPAPQSEAPATQPGETRTHPSGGFIRRFWSSLFGGTEEEAAAEGATTGEPAAKPRPAPARARAADTDEPRSRGGRERGGNGGRERASGRGRSGGERQETGERGERGRRGRTAEGRGGQEAAPSPAERKTAQGDKPAVPARADESGDESRSDSRSGARRGRRGGRRRRRSDSGEGATEQQAGATNNAGVDAETRERPSAQPGKKPNEEPARGGAPSTDSGSTEGKAGQDRPEDGEGGERPSRRRSRRRPQDRRRDESGQGGPGEGSTEGSVPRTASETADHSPPGREPAENRTPAADIPPVGEPRSTTPVAPAPAAPVPAESRPAAPAPAAPAPAAPAPAPAAPKPAAPAPAAPAPAESRPAAPAPAAPAPAPAAPKPTAPAPSAPAPAESGPAAPAPNTPTPAPAAPKPAAPVKDRSERTEQPGSVESAPKPTSQGE</sequence>
<evidence type="ECO:0000256" key="3">
    <source>
        <dbReference type="ARBA" id="ARBA00022490"/>
    </source>
</evidence>
<feature type="compositionally biased region" description="Basic and acidic residues" evidence="17">
    <location>
        <begin position="815"/>
        <end position="827"/>
    </location>
</feature>
<dbReference type="GO" id="GO:0005737">
    <property type="term" value="C:cytoplasm"/>
    <property type="evidence" value="ECO:0007669"/>
    <property type="project" value="UniProtKB-SubCell"/>
</dbReference>
<feature type="compositionally biased region" description="Basic and acidic residues" evidence="17">
    <location>
        <begin position="678"/>
        <end position="692"/>
    </location>
</feature>
<feature type="binding site" evidence="16">
    <location>
        <position position="345"/>
    </location>
    <ligand>
        <name>Mg(2+)</name>
        <dbReference type="ChEBI" id="CHEBI:18420"/>
        <note>catalytic</note>
    </ligand>
</feature>
<comment type="function">
    <text evidence="16">Endoribonuclease that plays a central role in RNA processing and decay. Required for the maturation of 5S and 16S rRNAs and the majority of tRNAs. Also involved in the degradation of most mRNAs.</text>
</comment>
<dbReference type="InterPro" id="IPR004659">
    <property type="entry name" value="RNase_E/G"/>
</dbReference>
<evidence type="ECO:0000256" key="9">
    <source>
        <dbReference type="ARBA" id="ARBA00022730"/>
    </source>
</evidence>
<protein>
    <recommendedName>
        <fullName evidence="16">Ribonuclease E</fullName>
        <shortName evidence="16">RNase E</shortName>
        <ecNumber evidence="16">3.1.26.12</ecNumber>
    </recommendedName>
</protein>
<accession>A0A369CFQ3</accession>
<evidence type="ECO:0000256" key="15">
    <source>
        <dbReference type="ARBA" id="ARBA00023136"/>
    </source>
</evidence>
<dbReference type="RefSeq" id="WP_114279654.1">
    <property type="nucleotide sequence ID" value="NZ_QPJY01000004.1"/>
</dbReference>
<keyword evidence="10 16" id="KW-0255">Endonuclease</keyword>
<feature type="compositionally biased region" description="Pro residues" evidence="17">
    <location>
        <begin position="863"/>
        <end position="891"/>
    </location>
</feature>
<dbReference type="SUPFAM" id="SSF50249">
    <property type="entry name" value="Nucleic acid-binding proteins"/>
    <property type="match status" value="1"/>
</dbReference>
<keyword evidence="9 16" id="KW-0699">rRNA-binding</keyword>
<organism evidence="19 20">
    <name type="scientific">Thioalbus denitrificans</name>
    <dbReference type="NCBI Taxonomy" id="547122"/>
    <lineage>
        <taxon>Bacteria</taxon>
        <taxon>Pseudomonadati</taxon>
        <taxon>Pseudomonadota</taxon>
        <taxon>Gammaproteobacteria</taxon>
        <taxon>Chromatiales</taxon>
        <taxon>Ectothiorhodospiraceae</taxon>
        <taxon>Thioalbus</taxon>
    </lineage>
</organism>
<dbReference type="CDD" id="cd04453">
    <property type="entry name" value="S1_RNase_E"/>
    <property type="match status" value="1"/>
</dbReference>
<evidence type="ECO:0000256" key="13">
    <source>
        <dbReference type="ARBA" id="ARBA00022842"/>
    </source>
</evidence>
<evidence type="ECO:0000256" key="14">
    <source>
        <dbReference type="ARBA" id="ARBA00022884"/>
    </source>
</evidence>
<dbReference type="OrthoDB" id="9804278at2"/>
<keyword evidence="6 16" id="KW-0819">tRNA processing</keyword>
<comment type="subcellular location">
    <subcellularLocation>
        <location evidence="16">Cytoplasm</location>
    </subcellularLocation>
    <subcellularLocation>
        <location evidence="16">Cell inner membrane</location>
        <topology evidence="16">Peripheral membrane protein</topology>
        <orientation evidence="16">Cytoplasmic side</orientation>
    </subcellularLocation>
</comment>
<keyword evidence="16" id="KW-0820">tRNA-binding</keyword>
<dbReference type="InterPro" id="IPR003029">
    <property type="entry name" value="S1_domain"/>
</dbReference>
<dbReference type="NCBIfam" id="TIGR00757">
    <property type="entry name" value="RNaseEG"/>
    <property type="match status" value="1"/>
</dbReference>
<dbReference type="PANTHER" id="PTHR30001:SF1">
    <property type="entry name" value="RIBONUCLEASE E_G-LIKE PROTEIN, CHLOROPLASTIC"/>
    <property type="match status" value="1"/>
</dbReference>
<dbReference type="GO" id="GO:0000287">
    <property type="term" value="F:magnesium ion binding"/>
    <property type="evidence" value="ECO:0007669"/>
    <property type="project" value="UniProtKB-UniRule"/>
</dbReference>
<feature type="compositionally biased region" description="Pro residues" evidence="17">
    <location>
        <begin position="932"/>
        <end position="948"/>
    </location>
</feature>
<dbReference type="AlphaFoldDB" id="A0A369CFQ3"/>
<dbReference type="GO" id="GO:0008995">
    <property type="term" value="F:ribonuclease E activity"/>
    <property type="evidence" value="ECO:0007669"/>
    <property type="project" value="UniProtKB-EC"/>
</dbReference>
<dbReference type="GO" id="GO:0008033">
    <property type="term" value="P:tRNA processing"/>
    <property type="evidence" value="ECO:0007669"/>
    <property type="project" value="UniProtKB-UniRule"/>
</dbReference>
<feature type="region of interest" description="Disordered" evidence="17">
    <location>
        <begin position="575"/>
        <end position="975"/>
    </location>
</feature>
<keyword evidence="15 16" id="KW-0472">Membrane</keyword>
<gene>
    <name evidence="16" type="primary">rne</name>
    <name evidence="19" type="ORF">DFQ59_104100</name>
</gene>
<dbReference type="GO" id="GO:0019843">
    <property type="term" value="F:rRNA binding"/>
    <property type="evidence" value="ECO:0007669"/>
    <property type="project" value="UniProtKB-KW"/>
</dbReference>
<feature type="compositionally biased region" description="Pro residues" evidence="17">
    <location>
        <begin position="900"/>
        <end position="923"/>
    </location>
</feature>
<feature type="domain" description="S1 motif" evidence="18">
    <location>
        <begin position="39"/>
        <end position="119"/>
    </location>
</feature>
<evidence type="ECO:0000256" key="12">
    <source>
        <dbReference type="ARBA" id="ARBA00022833"/>
    </source>
</evidence>
<comment type="similarity">
    <text evidence="16">Belongs to the RNase E/G family. RNase E subfamily.</text>
</comment>
<evidence type="ECO:0000256" key="10">
    <source>
        <dbReference type="ARBA" id="ARBA00022759"/>
    </source>
</evidence>
<feature type="compositionally biased region" description="Low complexity" evidence="17">
    <location>
        <begin position="580"/>
        <end position="589"/>
    </location>
</feature>
<feature type="compositionally biased region" description="Low complexity" evidence="17">
    <location>
        <begin position="542"/>
        <end position="551"/>
    </location>
</feature>
<keyword evidence="5 16" id="KW-0698">rRNA processing</keyword>
<keyword evidence="7 16" id="KW-0540">Nuclease</keyword>
<feature type="compositionally biased region" description="Basic and acidic residues" evidence="17">
    <location>
        <begin position="763"/>
        <end position="777"/>
    </location>
</feature>
<dbReference type="EMBL" id="QPJY01000004">
    <property type="protein sequence ID" value="RCX30664.1"/>
    <property type="molecule type" value="Genomic_DNA"/>
</dbReference>
<comment type="cofactor">
    <cofactor evidence="16">
        <name>Mg(2+)</name>
        <dbReference type="ChEBI" id="CHEBI:18420"/>
    </cofactor>
    <text evidence="16">Binds 1 Mg(2+) ion per subunit.</text>
</comment>
<keyword evidence="13 16" id="KW-0460">Magnesium</keyword>
<evidence type="ECO:0000313" key="20">
    <source>
        <dbReference type="Proteomes" id="UP000252707"/>
    </source>
</evidence>
<dbReference type="PANTHER" id="PTHR30001">
    <property type="entry name" value="RIBONUCLEASE"/>
    <property type="match status" value="1"/>
</dbReference>
<evidence type="ECO:0000259" key="18">
    <source>
        <dbReference type="PROSITE" id="PS50126"/>
    </source>
</evidence>
<feature type="region of interest" description="Required for zinc-mediated homotetramerization and catalytic activity" evidence="16">
    <location>
        <begin position="403"/>
        <end position="406"/>
    </location>
</feature>
<dbReference type="SMART" id="SM00316">
    <property type="entry name" value="S1"/>
    <property type="match status" value="1"/>
</dbReference>